<reference evidence="2" key="1">
    <citation type="submission" date="2020-08" db="EMBL/GenBank/DDBJ databases">
        <title>Multicomponent nature underlies the extraordinary mechanical properties of spider dragline silk.</title>
        <authorList>
            <person name="Kono N."/>
            <person name="Nakamura H."/>
            <person name="Mori M."/>
            <person name="Yoshida Y."/>
            <person name="Ohtoshi R."/>
            <person name="Malay A.D."/>
            <person name="Moran D.A.P."/>
            <person name="Tomita M."/>
            <person name="Numata K."/>
            <person name="Arakawa K."/>
        </authorList>
    </citation>
    <scope>NUCLEOTIDE SEQUENCE</scope>
</reference>
<dbReference type="EMBL" id="BMAW01040651">
    <property type="protein sequence ID" value="GFU60384.1"/>
    <property type="molecule type" value="Genomic_DNA"/>
</dbReference>
<dbReference type="Proteomes" id="UP000887013">
    <property type="component" value="Unassembled WGS sequence"/>
</dbReference>
<protein>
    <submittedName>
        <fullName evidence="2">Uncharacterized protein</fullName>
    </submittedName>
</protein>
<comment type="caution">
    <text evidence="2">The sequence shown here is derived from an EMBL/GenBank/DDBJ whole genome shotgun (WGS) entry which is preliminary data.</text>
</comment>
<gene>
    <name evidence="2" type="ORF">NPIL_77611</name>
</gene>
<proteinExistence type="predicted"/>
<evidence type="ECO:0000313" key="3">
    <source>
        <dbReference type="Proteomes" id="UP000887013"/>
    </source>
</evidence>
<accession>A0A8X6R7Y6</accession>
<dbReference type="AlphaFoldDB" id="A0A8X6R7Y6"/>
<name>A0A8X6R7Y6_NEPPI</name>
<keyword evidence="3" id="KW-1185">Reference proteome</keyword>
<evidence type="ECO:0000256" key="1">
    <source>
        <dbReference type="SAM" id="MobiDB-lite"/>
    </source>
</evidence>
<organism evidence="2 3">
    <name type="scientific">Nephila pilipes</name>
    <name type="common">Giant wood spider</name>
    <name type="synonym">Nephila maculata</name>
    <dbReference type="NCBI Taxonomy" id="299642"/>
    <lineage>
        <taxon>Eukaryota</taxon>
        <taxon>Metazoa</taxon>
        <taxon>Ecdysozoa</taxon>
        <taxon>Arthropoda</taxon>
        <taxon>Chelicerata</taxon>
        <taxon>Arachnida</taxon>
        <taxon>Araneae</taxon>
        <taxon>Araneomorphae</taxon>
        <taxon>Entelegynae</taxon>
        <taxon>Araneoidea</taxon>
        <taxon>Nephilidae</taxon>
        <taxon>Nephila</taxon>
    </lineage>
</organism>
<feature type="region of interest" description="Disordered" evidence="1">
    <location>
        <begin position="1"/>
        <end position="28"/>
    </location>
</feature>
<sequence>MINSSTKRTPVVLGDAPQTNHSPLSELPSFPERGRTIITVHSCHKSSPFLEKTRTIPEVILKPFSRQLNSFRFNFATLPSIVARLSRV</sequence>
<evidence type="ECO:0000313" key="2">
    <source>
        <dbReference type="EMBL" id="GFU60384.1"/>
    </source>
</evidence>